<evidence type="ECO:0000313" key="2">
    <source>
        <dbReference type="EMBL" id="KAK2655081.1"/>
    </source>
</evidence>
<dbReference type="SUPFAM" id="SSF53098">
    <property type="entry name" value="Ribonuclease H-like"/>
    <property type="match status" value="1"/>
</dbReference>
<evidence type="ECO:0000313" key="3">
    <source>
        <dbReference type="Proteomes" id="UP001280121"/>
    </source>
</evidence>
<keyword evidence="3" id="KW-1185">Reference proteome</keyword>
<gene>
    <name evidence="2" type="ORF">Ddye_008133</name>
</gene>
<sequence length="145" mass="16508">MGAQESDVVNEVGKKNVVQIFIDNGSAFVKAGKKLMKKYSLFWIRCATHCIDLIFEDIGKKDIVSSVIHDARAVKNFIYNHRWLLSQMRVVCKREIVWPGVTLFVTNHIALDSLLKKRTNLKQLFTSDAWASNPSSRTANGKRIE</sequence>
<dbReference type="InterPro" id="IPR007021">
    <property type="entry name" value="DUF659"/>
</dbReference>
<dbReference type="PANTHER" id="PTHR32166:SF122">
    <property type="entry name" value="OS09G0499600 PROTEIN"/>
    <property type="match status" value="1"/>
</dbReference>
<evidence type="ECO:0000259" key="1">
    <source>
        <dbReference type="Pfam" id="PF04937"/>
    </source>
</evidence>
<comment type="caution">
    <text evidence="2">The sequence shown here is derived from an EMBL/GenBank/DDBJ whole genome shotgun (WGS) entry which is preliminary data.</text>
</comment>
<dbReference type="Pfam" id="PF04937">
    <property type="entry name" value="DUF659"/>
    <property type="match status" value="1"/>
</dbReference>
<protein>
    <recommendedName>
        <fullName evidence="1">DUF659 domain-containing protein</fullName>
    </recommendedName>
</protein>
<proteinExistence type="predicted"/>
<dbReference type="AlphaFoldDB" id="A0AAD9X8U0"/>
<reference evidence="2" key="1">
    <citation type="journal article" date="2023" name="Plant J.">
        <title>Genome sequences and population genomics provide insights into the demographic history, inbreeding, and mutation load of two 'living fossil' tree species of Dipteronia.</title>
        <authorList>
            <person name="Feng Y."/>
            <person name="Comes H.P."/>
            <person name="Chen J."/>
            <person name="Zhu S."/>
            <person name="Lu R."/>
            <person name="Zhang X."/>
            <person name="Li P."/>
            <person name="Qiu J."/>
            <person name="Olsen K.M."/>
            <person name="Qiu Y."/>
        </authorList>
    </citation>
    <scope>NUCLEOTIDE SEQUENCE</scope>
    <source>
        <strain evidence="2">KIB01</strain>
    </source>
</reference>
<organism evidence="2 3">
    <name type="scientific">Dipteronia dyeriana</name>
    <dbReference type="NCBI Taxonomy" id="168575"/>
    <lineage>
        <taxon>Eukaryota</taxon>
        <taxon>Viridiplantae</taxon>
        <taxon>Streptophyta</taxon>
        <taxon>Embryophyta</taxon>
        <taxon>Tracheophyta</taxon>
        <taxon>Spermatophyta</taxon>
        <taxon>Magnoliopsida</taxon>
        <taxon>eudicotyledons</taxon>
        <taxon>Gunneridae</taxon>
        <taxon>Pentapetalae</taxon>
        <taxon>rosids</taxon>
        <taxon>malvids</taxon>
        <taxon>Sapindales</taxon>
        <taxon>Sapindaceae</taxon>
        <taxon>Hippocastanoideae</taxon>
        <taxon>Acereae</taxon>
        <taxon>Dipteronia</taxon>
    </lineage>
</organism>
<dbReference type="InterPro" id="IPR012337">
    <property type="entry name" value="RNaseH-like_sf"/>
</dbReference>
<accession>A0AAD9X8U0</accession>
<feature type="domain" description="DUF659" evidence="1">
    <location>
        <begin position="7"/>
        <end position="74"/>
    </location>
</feature>
<dbReference type="PANTHER" id="PTHR32166">
    <property type="entry name" value="OSJNBA0013A04.12 PROTEIN"/>
    <property type="match status" value="1"/>
</dbReference>
<name>A0AAD9X8U0_9ROSI</name>
<dbReference type="EMBL" id="JANJYI010000003">
    <property type="protein sequence ID" value="KAK2655081.1"/>
    <property type="molecule type" value="Genomic_DNA"/>
</dbReference>
<dbReference type="Proteomes" id="UP001280121">
    <property type="component" value="Unassembled WGS sequence"/>
</dbReference>